<gene>
    <name evidence="2" type="ORF">BRARA_A02678</name>
</gene>
<dbReference type="SUPFAM" id="SSF50965">
    <property type="entry name" value="Galactose oxidase, central domain"/>
    <property type="match status" value="1"/>
</dbReference>
<dbReference type="InterPro" id="IPR011043">
    <property type="entry name" value="Gal_Oxase/kelch_b-propeller"/>
</dbReference>
<accession>A0A398AQH6</accession>
<dbReference type="InterPro" id="IPR017451">
    <property type="entry name" value="F-box-assoc_interact_dom"/>
</dbReference>
<proteinExistence type="predicted"/>
<dbReference type="AlphaFoldDB" id="A0A398AQH6"/>
<dbReference type="SUPFAM" id="SSF81383">
    <property type="entry name" value="F-box domain"/>
    <property type="match status" value="1"/>
</dbReference>
<reference evidence="2 3" key="1">
    <citation type="submission" date="2018-06" db="EMBL/GenBank/DDBJ databases">
        <title>WGS assembly of Brassica rapa FPsc.</title>
        <authorList>
            <person name="Bowman J."/>
            <person name="Kohchi T."/>
            <person name="Yamato K."/>
            <person name="Jenkins J."/>
            <person name="Shu S."/>
            <person name="Ishizaki K."/>
            <person name="Yamaoka S."/>
            <person name="Nishihama R."/>
            <person name="Nakamura Y."/>
            <person name="Berger F."/>
            <person name="Adam C."/>
            <person name="Aki S."/>
            <person name="Althoff F."/>
            <person name="Araki T."/>
            <person name="Arteaga-Vazquez M."/>
            <person name="Balasubrmanian S."/>
            <person name="Bauer D."/>
            <person name="Boehm C."/>
            <person name="Briginshaw L."/>
            <person name="Caballero-Perez J."/>
            <person name="Catarino B."/>
            <person name="Chen F."/>
            <person name="Chiyoda S."/>
            <person name="Chovatia M."/>
            <person name="Davies K."/>
            <person name="Delmans M."/>
            <person name="Demura T."/>
            <person name="Dierschke T."/>
            <person name="Dolan L."/>
            <person name="Dorantes-Acosta A."/>
            <person name="Eklund D."/>
            <person name="Florent S."/>
            <person name="Flores-Sandoval E."/>
            <person name="Fujiyama A."/>
            <person name="Fukuzawa H."/>
            <person name="Galik B."/>
            <person name="Grimanelli D."/>
            <person name="Grimwood J."/>
            <person name="Grossniklaus U."/>
            <person name="Hamada T."/>
            <person name="Haseloff J."/>
            <person name="Hetherington A."/>
            <person name="Higo A."/>
            <person name="Hirakawa Y."/>
            <person name="Hundley H."/>
            <person name="Ikeda Y."/>
            <person name="Inoue K."/>
            <person name="Inoue S."/>
            <person name="Ishida S."/>
            <person name="Jia Q."/>
            <person name="Kakita M."/>
            <person name="Kanazawa T."/>
            <person name="Kawai Y."/>
            <person name="Kawashima T."/>
            <person name="Kennedy M."/>
            <person name="Kinose K."/>
            <person name="Kinoshita T."/>
            <person name="Kohara Y."/>
            <person name="Koide E."/>
            <person name="Komatsu K."/>
            <person name="Kopischke S."/>
            <person name="Kubo M."/>
            <person name="Kyozuka J."/>
            <person name="Lagercrantz U."/>
            <person name="Lin S."/>
            <person name="Lindquist E."/>
            <person name="Lipzen A."/>
            <person name="Lu C."/>
            <person name="Luna E."/>
            <person name="Martienssen R."/>
            <person name="Minamino N."/>
            <person name="Mizutani M."/>
            <person name="Mizutani M."/>
            <person name="Mochizuki N."/>
            <person name="Monte I."/>
            <person name="Mosher R."/>
            <person name="Nagasaki H."/>
            <person name="Nakagami H."/>
            <person name="Naramoto S."/>
            <person name="Nishitani K."/>
            <person name="Ohtani M."/>
            <person name="Okamoto T."/>
            <person name="Okumura M."/>
            <person name="Phillips J."/>
            <person name="Pollak B."/>
            <person name="Reinders A."/>
            <person name="Roevekamp M."/>
            <person name="Sano R."/>
            <person name="Sawa S."/>
            <person name="Schmid M."/>
            <person name="Shirakawa M."/>
            <person name="Solano R."/>
            <person name="Spunde A."/>
            <person name="Suetsugu N."/>
            <person name="Sugano S."/>
            <person name="Sugiyama A."/>
            <person name="Sun R."/>
            <person name="Suzuki Y."/>
            <person name="Takenaka M."/>
            <person name="Takezawa D."/>
            <person name="Tomogane H."/>
            <person name="Tsuzuki M."/>
            <person name="Ueda T."/>
            <person name="Umeda M."/>
            <person name="Ward J."/>
            <person name="Watanabe Y."/>
            <person name="Yazaki K."/>
            <person name="Yokoyama R."/>
            <person name="Yoshitake Y."/>
            <person name="Yotsui I."/>
            <person name="Zachgo S."/>
            <person name="Schmutz J."/>
        </authorList>
    </citation>
    <scope>NUCLEOTIDE SEQUENCE [LARGE SCALE GENOMIC DNA]</scope>
    <source>
        <strain evidence="3">cv. B-3</strain>
    </source>
</reference>
<dbReference type="CDD" id="cd22157">
    <property type="entry name" value="F-box_AtFBW1-like"/>
    <property type="match status" value="1"/>
</dbReference>
<feature type="domain" description="F-box" evidence="1">
    <location>
        <begin position="1"/>
        <end position="45"/>
    </location>
</feature>
<evidence type="ECO:0000313" key="3">
    <source>
        <dbReference type="Proteomes" id="UP000264353"/>
    </source>
</evidence>
<sequence length="373" mass="42498">MQWSSLPEDLVEDILSRVSATPLVRLRETSKQWNAILKSGSFAMMHAAHAPKEESLMITLIDHRVCLVKINLHDPSVKVAPHALYMKDPLSDSSKEVDIRKVFHCDGLLLCSTKDKRLVVWNPCSGETKWVKPRDTYKKSDYYALGYDNKSSSKQYKILRMDRTDLPLNNVYEVYDFTTNLWRVLGVATDWFLAKYRGGISVKGNTYWVATQAVEKPNHDFILSFDFSTEMFQSLSLPYPFRYGISALSVVREEQLCLLGAHPDIYFWNGGIPLSCLQVWVITSTGSWNKSQTVYNTRRYPSSKGMSFLADEQNKVVVFLNTNNTLHVMRQNKHILEKHLGGNSSLLLNYVPSLAQIQHATLPGGRKRKAPST</sequence>
<dbReference type="Gene3D" id="1.20.1280.50">
    <property type="match status" value="1"/>
</dbReference>
<dbReference type="PROSITE" id="PS50181">
    <property type="entry name" value="FBOX"/>
    <property type="match status" value="1"/>
</dbReference>
<protein>
    <recommendedName>
        <fullName evidence="1">F-box domain-containing protein</fullName>
    </recommendedName>
</protein>
<organism evidence="2 3">
    <name type="scientific">Brassica campestris</name>
    <name type="common">Field mustard</name>
    <dbReference type="NCBI Taxonomy" id="3711"/>
    <lineage>
        <taxon>Eukaryota</taxon>
        <taxon>Viridiplantae</taxon>
        <taxon>Streptophyta</taxon>
        <taxon>Embryophyta</taxon>
        <taxon>Tracheophyta</taxon>
        <taxon>Spermatophyta</taxon>
        <taxon>Magnoliopsida</taxon>
        <taxon>eudicotyledons</taxon>
        <taxon>Gunneridae</taxon>
        <taxon>Pentapetalae</taxon>
        <taxon>rosids</taxon>
        <taxon>malvids</taxon>
        <taxon>Brassicales</taxon>
        <taxon>Brassicaceae</taxon>
        <taxon>Brassiceae</taxon>
        <taxon>Brassica</taxon>
    </lineage>
</organism>
<dbReference type="SMART" id="SM00256">
    <property type="entry name" value="FBOX"/>
    <property type="match status" value="1"/>
</dbReference>
<dbReference type="Pfam" id="PF07734">
    <property type="entry name" value="FBA_1"/>
    <property type="match status" value="1"/>
</dbReference>
<dbReference type="EMBL" id="CM010628">
    <property type="protein sequence ID" value="RID79979.1"/>
    <property type="molecule type" value="Genomic_DNA"/>
</dbReference>
<dbReference type="InterPro" id="IPR001810">
    <property type="entry name" value="F-box_dom"/>
</dbReference>
<dbReference type="InterPro" id="IPR006527">
    <property type="entry name" value="F-box-assoc_dom_typ1"/>
</dbReference>
<evidence type="ECO:0000259" key="1">
    <source>
        <dbReference type="PROSITE" id="PS50181"/>
    </source>
</evidence>
<name>A0A398AQH6_BRACM</name>
<dbReference type="PANTHER" id="PTHR31672">
    <property type="entry name" value="BNACNNG10540D PROTEIN"/>
    <property type="match status" value="1"/>
</dbReference>
<evidence type="ECO:0000313" key="2">
    <source>
        <dbReference type="EMBL" id="RID79979.1"/>
    </source>
</evidence>
<dbReference type="NCBIfam" id="TIGR01640">
    <property type="entry name" value="F_box_assoc_1"/>
    <property type="match status" value="1"/>
</dbReference>
<dbReference type="Pfam" id="PF00646">
    <property type="entry name" value="F-box"/>
    <property type="match status" value="1"/>
</dbReference>
<dbReference type="InterPro" id="IPR050796">
    <property type="entry name" value="SCF_F-box_component"/>
</dbReference>
<dbReference type="Proteomes" id="UP000264353">
    <property type="component" value="Chromosome A1"/>
</dbReference>
<dbReference type="PANTHER" id="PTHR31672:SF13">
    <property type="entry name" value="F-BOX PROTEIN CPR30-LIKE"/>
    <property type="match status" value="1"/>
</dbReference>
<dbReference type="InterPro" id="IPR036047">
    <property type="entry name" value="F-box-like_dom_sf"/>
</dbReference>